<dbReference type="SUPFAM" id="SSF53383">
    <property type="entry name" value="PLP-dependent transferases"/>
    <property type="match status" value="1"/>
</dbReference>
<evidence type="ECO:0000313" key="4">
    <source>
        <dbReference type="EMBL" id="ADE38817.1"/>
    </source>
</evidence>
<dbReference type="eggNOG" id="COG0079">
    <property type="taxonomic scope" value="Bacteria"/>
</dbReference>
<keyword evidence="4" id="KW-0032">Aminotransferase</keyword>
<keyword evidence="4" id="KW-0808">Transferase</keyword>
<dbReference type="OrthoDB" id="9799304at2"/>
<feature type="domain" description="Aminotransferase class I/classII large" evidence="3">
    <location>
        <begin position="68"/>
        <end position="296"/>
    </location>
</feature>
<evidence type="ECO:0000313" key="5">
    <source>
        <dbReference type="Proteomes" id="UP000007460"/>
    </source>
</evidence>
<organism evidence="4 5">
    <name type="scientific">Puniceispirillum marinum (strain IMCC1322)</name>
    <dbReference type="NCBI Taxonomy" id="488538"/>
    <lineage>
        <taxon>Bacteria</taxon>
        <taxon>Pseudomonadati</taxon>
        <taxon>Pseudomonadota</taxon>
        <taxon>Alphaproteobacteria</taxon>
        <taxon>Candidatus Puniceispirillales</taxon>
        <taxon>Candidatus Puniceispirillaceae</taxon>
        <taxon>Candidatus Puniceispirillum</taxon>
    </lineage>
</organism>
<dbReference type="Pfam" id="PF00155">
    <property type="entry name" value="Aminotran_1_2"/>
    <property type="match status" value="1"/>
</dbReference>
<dbReference type="InterPro" id="IPR015424">
    <property type="entry name" value="PyrdxlP-dep_Trfase"/>
</dbReference>
<dbReference type="InterPro" id="IPR015422">
    <property type="entry name" value="PyrdxlP-dep_Trfase_small"/>
</dbReference>
<dbReference type="PANTHER" id="PTHR42885:SF1">
    <property type="entry name" value="THREONINE-PHOSPHATE DECARBOXYLASE"/>
    <property type="match status" value="1"/>
</dbReference>
<accession>D5BRC0</accession>
<dbReference type="Gene3D" id="3.90.1150.10">
    <property type="entry name" value="Aspartate Aminotransferase, domain 1"/>
    <property type="match status" value="1"/>
</dbReference>
<reference evidence="4 5" key="1">
    <citation type="journal article" date="2010" name="J. Bacteriol.">
        <title>Complete genome sequence of "Candidatus Puniceispirillum marinum" IMCC1322, a representative of the SAR116 clade in the Alphaproteobacteria.</title>
        <authorList>
            <person name="Oh H.M."/>
            <person name="Kwon K.K."/>
            <person name="Kang I."/>
            <person name="Kang S.G."/>
            <person name="Lee J.H."/>
            <person name="Kim S.J."/>
            <person name="Cho J.C."/>
        </authorList>
    </citation>
    <scope>NUCLEOTIDE SEQUENCE [LARGE SCALE GENOMIC DNA]</scope>
    <source>
        <strain evidence="4 5">IMCC1322</strain>
    </source>
</reference>
<proteinExistence type="predicted"/>
<dbReference type="InterPro" id="IPR004839">
    <property type="entry name" value="Aminotransferase_I/II_large"/>
</dbReference>
<name>D5BRC0_PUNMI</name>
<dbReference type="GO" id="GO:0030170">
    <property type="term" value="F:pyridoxal phosphate binding"/>
    <property type="evidence" value="ECO:0007669"/>
    <property type="project" value="InterPro"/>
</dbReference>
<comment type="cofactor">
    <cofactor evidence="1">
        <name>pyridoxal 5'-phosphate</name>
        <dbReference type="ChEBI" id="CHEBI:597326"/>
    </cofactor>
</comment>
<evidence type="ECO:0000259" key="3">
    <source>
        <dbReference type="Pfam" id="PF00155"/>
    </source>
</evidence>
<protein>
    <submittedName>
        <fullName evidence="4">Aminotransferase, class I and II</fullName>
        <ecNumber evidence="4">4.1.1.81</ecNumber>
    </submittedName>
</protein>
<dbReference type="CDD" id="cd00609">
    <property type="entry name" value="AAT_like"/>
    <property type="match status" value="1"/>
</dbReference>
<keyword evidence="5" id="KW-1185">Reference proteome</keyword>
<dbReference type="AlphaFoldDB" id="D5BRC0"/>
<dbReference type="KEGG" id="apb:SAR116_0574"/>
<evidence type="ECO:0000256" key="2">
    <source>
        <dbReference type="ARBA" id="ARBA00022898"/>
    </source>
</evidence>
<sequence length="327" mass="35891">MREHGGNIDVAAARYGFAPDDMLDLSTGISPFIYPLSPITVDALQALPTAASLTACVQAARHAYKVPDRLTVMAGAGTQAFLQIIPRLVNVGTVWIRQPTYNEHAHCWADAGHNIVDGDVMPDEADHAVVVFPNNPTGDRYTDLNALASKIERKGGLLIIDGAFLDNAEGAELFADLSDYSCVIHLRSFGKFFGLAGVRLGFAMTSPTYSDAMRGMLGPWAVNNVALMAGTLALQDDDWIKNHKDVLEQQAAELAKILTNANLSIIGGTFLFQTIRDADALSLHEHLAKTGIWTRIYREWPDLMRFGLLRDSTEMDRLHNSIQIWRS</sequence>
<dbReference type="EC" id="4.1.1.81" evidence="4"/>
<dbReference type="Gene3D" id="3.40.640.10">
    <property type="entry name" value="Type I PLP-dependent aspartate aminotransferase-like (Major domain)"/>
    <property type="match status" value="1"/>
</dbReference>
<dbReference type="RefSeq" id="WP_013045446.1">
    <property type="nucleotide sequence ID" value="NC_014010.1"/>
</dbReference>
<dbReference type="PANTHER" id="PTHR42885">
    <property type="entry name" value="HISTIDINOL-PHOSPHATE AMINOTRANSFERASE-RELATED"/>
    <property type="match status" value="1"/>
</dbReference>
<dbReference type="HOGENOM" id="CLU_017584_3_4_5"/>
<keyword evidence="4" id="KW-0456">Lyase</keyword>
<dbReference type="GO" id="GO:0008483">
    <property type="term" value="F:transaminase activity"/>
    <property type="evidence" value="ECO:0007669"/>
    <property type="project" value="UniProtKB-KW"/>
</dbReference>
<dbReference type="EMBL" id="CP001751">
    <property type="protein sequence ID" value="ADE38817.1"/>
    <property type="molecule type" value="Genomic_DNA"/>
</dbReference>
<dbReference type="STRING" id="488538.SAR116_0574"/>
<gene>
    <name evidence="4" type="ordered locus">SAR116_0574</name>
</gene>
<dbReference type="Proteomes" id="UP000007460">
    <property type="component" value="Chromosome"/>
</dbReference>
<evidence type="ECO:0000256" key="1">
    <source>
        <dbReference type="ARBA" id="ARBA00001933"/>
    </source>
</evidence>
<dbReference type="InterPro" id="IPR015421">
    <property type="entry name" value="PyrdxlP-dep_Trfase_major"/>
</dbReference>
<dbReference type="GO" id="GO:0048472">
    <property type="term" value="F:threonine-phosphate decarboxylase activity"/>
    <property type="evidence" value="ECO:0007669"/>
    <property type="project" value="UniProtKB-EC"/>
</dbReference>
<keyword evidence="2" id="KW-0663">Pyridoxal phosphate</keyword>